<dbReference type="RefSeq" id="WP_059136366.1">
    <property type="nucleotide sequence ID" value="NZ_LMAI01000004.1"/>
</dbReference>
<keyword evidence="1" id="KW-0472">Membrane</keyword>
<sequence length="178" mass="20537">MGKVLMITGLLYILYYTGIAVYDLFIKKQIVTNNENDGELISLENFIEETPGEIINIYEDDVENLNLPSSYDYEETELSSGENYEPFNHERFEEEQEIENFYSDNHKGKDENEVRQSFLSNLSSVIGSKDSEALPHQKEIIPSVISDEMFRNFFEKASRHIVIGSESGQSFYKSSLVF</sequence>
<protein>
    <submittedName>
        <fullName evidence="2">Uncharacterized protein</fullName>
    </submittedName>
</protein>
<dbReference type="EMBL" id="LMAI01000004">
    <property type="protein sequence ID" value="KUJ56400.1"/>
    <property type="molecule type" value="Genomic_DNA"/>
</dbReference>
<reference evidence="2 3" key="1">
    <citation type="submission" date="2015-10" db="EMBL/GenBank/DDBJ databases">
        <title>Genome sequence of Chryseobacterium greenlandense.</title>
        <authorList>
            <person name="Newman J."/>
            <person name="Fischer K."/>
            <person name="Miller J."/>
        </authorList>
    </citation>
    <scope>NUCLEOTIDE SEQUENCE [LARGE SCALE GENOMIC DNA]</scope>
    <source>
        <strain evidence="2 3">UMB34</strain>
    </source>
</reference>
<dbReference type="AlphaFoldDB" id="A0A117KBV7"/>
<name>A0A117KBV7_9FLAO</name>
<dbReference type="Proteomes" id="UP000054388">
    <property type="component" value="Unassembled WGS sequence"/>
</dbReference>
<keyword evidence="1" id="KW-1133">Transmembrane helix</keyword>
<keyword evidence="1" id="KW-0812">Transmembrane</keyword>
<evidence type="ECO:0000256" key="1">
    <source>
        <dbReference type="SAM" id="Phobius"/>
    </source>
</evidence>
<evidence type="ECO:0000313" key="3">
    <source>
        <dbReference type="Proteomes" id="UP000054388"/>
    </source>
</evidence>
<proteinExistence type="predicted"/>
<comment type="caution">
    <text evidence="2">The sequence shown here is derived from an EMBL/GenBank/DDBJ whole genome shotgun (WGS) entry which is preliminary data.</text>
</comment>
<accession>A0A117KBV7</accession>
<organism evidence="2 3">
    <name type="scientific">Chryseobacterium aquaticum subsp. greenlandense</name>
    <dbReference type="NCBI Taxonomy" id="345663"/>
    <lineage>
        <taxon>Bacteria</taxon>
        <taxon>Pseudomonadati</taxon>
        <taxon>Bacteroidota</taxon>
        <taxon>Flavobacteriia</taxon>
        <taxon>Flavobacteriales</taxon>
        <taxon>Weeksellaceae</taxon>
        <taxon>Chryseobacterium group</taxon>
        <taxon>Chryseobacterium</taxon>
    </lineage>
</organism>
<evidence type="ECO:0000313" key="2">
    <source>
        <dbReference type="EMBL" id="KUJ56400.1"/>
    </source>
</evidence>
<feature type="transmembrane region" description="Helical" evidence="1">
    <location>
        <begin position="6"/>
        <end position="25"/>
    </location>
</feature>
<gene>
    <name evidence="2" type="ORF">AR686_07500</name>
</gene>